<gene>
    <name evidence="1" type="ORF">CE91St55_25520</name>
    <name evidence="2" type="ORF">GNE07_09440</name>
</gene>
<organism evidence="1 4">
    <name type="scientific">Hungatella hathewayi</name>
    <dbReference type="NCBI Taxonomy" id="154046"/>
    <lineage>
        <taxon>Bacteria</taxon>
        <taxon>Bacillati</taxon>
        <taxon>Bacillota</taxon>
        <taxon>Clostridia</taxon>
        <taxon>Lachnospirales</taxon>
        <taxon>Lachnospiraceae</taxon>
        <taxon>Hungatella</taxon>
    </lineage>
</organism>
<dbReference type="AlphaFoldDB" id="A0A174X911"/>
<sequence>MNSEEKKITLVTDDGEAVDFFVLEETRINGMNYLLVTDAADDDEEGECYILKDLSESGDADALYEFVEDDNEIDYLYKIFSELLEDADVDIEK</sequence>
<accession>A0A174X911</accession>
<dbReference type="GeneID" id="93148155"/>
<dbReference type="EMBL" id="WNME01000005">
    <property type="protein sequence ID" value="MUB63283.1"/>
    <property type="molecule type" value="Genomic_DNA"/>
</dbReference>
<evidence type="ECO:0000313" key="4">
    <source>
        <dbReference type="Proteomes" id="UP001055091"/>
    </source>
</evidence>
<dbReference type="InterPro" id="IPR009711">
    <property type="entry name" value="UPF0473"/>
</dbReference>
<dbReference type="Proteomes" id="UP000434223">
    <property type="component" value="Unassembled WGS sequence"/>
</dbReference>
<comment type="caution">
    <text evidence="1">The sequence shown here is derived from an EMBL/GenBank/DDBJ whole genome shotgun (WGS) entry which is preliminary data.</text>
</comment>
<protein>
    <submittedName>
        <fullName evidence="2">DUF1292 domain-containing protein</fullName>
    </submittedName>
</protein>
<reference evidence="2 3" key="1">
    <citation type="submission" date="2019-09" db="EMBL/GenBank/DDBJ databases">
        <title>Draft genome sequencing of Hungatella hathewayi 123Y-2.</title>
        <authorList>
            <person name="Lv Q."/>
            <person name="Li S."/>
        </authorList>
    </citation>
    <scope>NUCLEOTIDE SEQUENCE [LARGE SCALE GENOMIC DNA]</scope>
    <source>
        <strain evidence="2 3">123Y-2</strain>
    </source>
</reference>
<dbReference type="OrthoDB" id="1934714at2"/>
<evidence type="ECO:0000313" key="2">
    <source>
        <dbReference type="EMBL" id="MUB63283.1"/>
    </source>
</evidence>
<dbReference type="Pfam" id="PF06949">
    <property type="entry name" value="DUF1292"/>
    <property type="match status" value="1"/>
</dbReference>
<dbReference type="EMBL" id="BQNJ01000001">
    <property type="protein sequence ID" value="GKH00571.1"/>
    <property type="molecule type" value="Genomic_DNA"/>
</dbReference>
<dbReference type="Proteomes" id="UP001055091">
    <property type="component" value="Unassembled WGS sequence"/>
</dbReference>
<evidence type="ECO:0000313" key="1">
    <source>
        <dbReference type="EMBL" id="GKH00571.1"/>
    </source>
</evidence>
<dbReference type="RefSeq" id="WP_006773410.1">
    <property type="nucleotide sequence ID" value="NZ_BQNJ01000001.1"/>
</dbReference>
<reference evidence="1" key="2">
    <citation type="submission" date="2022-01" db="EMBL/GenBank/DDBJ databases">
        <title>Novel bile acid biosynthetic pathways are enriched in the microbiome of centenarians.</title>
        <authorList>
            <person name="Sato Y."/>
            <person name="Atarashi K."/>
            <person name="Plichta R.D."/>
            <person name="Arai Y."/>
            <person name="Sasajima S."/>
            <person name="Kearney M.S."/>
            <person name="Suda W."/>
            <person name="Takeshita K."/>
            <person name="Sasaki T."/>
            <person name="Okamoto S."/>
            <person name="Skelly N.A."/>
            <person name="Okamura Y."/>
            <person name="Vlamakis H."/>
            <person name="Li Y."/>
            <person name="Tanoue T."/>
            <person name="Takei H."/>
            <person name="Nittono H."/>
            <person name="Narushima S."/>
            <person name="Irie J."/>
            <person name="Itoh H."/>
            <person name="Moriya K."/>
            <person name="Sugiura Y."/>
            <person name="Suematsu M."/>
            <person name="Moritoki N."/>
            <person name="Shibata S."/>
            <person name="Littman R.D."/>
            <person name="Fischbach A.M."/>
            <person name="Uwamino Y."/>
            <person name="Inoue T."/>
            <person name="Honda A."/>
            <person name="Hattori M."/>
            <person name="Murai T."/>
            <person name="Xavier J.R."/>
            <person name="Hirose N."/>
            <person name="Honda K."/>
        </authorList>
    </citation>
    <scope>NUCLEOTIDE SEQUENCE</scope>
    <source>
        <strain evidence="1">CE91-St55</strain>
    </source>
</reference>
<proteinExistence type="predicted"/>
<evidence type="ECO:0000313" key="3">
    <source>
        <dbReference type="Proteomes" id="UP000434223"/>
    </source>
</evidence>
<name>A0A174X911_9FIRM</name>